<dbReference type="PANTHER" id="PTHR24362">
    <property type="entry name" value="SERINE/THREONINE-PROTEIN KINASE NEK"/>
    <property type="match status" value="1"/>
</dbReference>
<dbReference type="SUPFAM" id="SSF56112">
    <property type="entry name" value="Protein kinase-like (PK-like)"/>
    <property type="match status" value="2"/>
</dbReference>
<dbReference type="GO" id="GO:0004672">
    <property type="term" value="F:protein kinase activity"/>
    <property type="evidence" value="ECO:0007669"/>
    <property type="project" value="InterPro"/>
</dbReference>
<dbReference type="InterPro" id="IPR011009">
    <property type="entry name" value="Kinase-like_dom_sf"/>
</dbReference>
<sequence>MPNLVARDKLIFQAYLEERNRRFLNTKDVIDDIQTLHDRPIIISKGPKKQELYIMHYKGEPKDKKIVKYFKGRDFAVFKREVLNLYKVWRYRGCQKIFSTSPKNLMMVSEYAGRNLSAIIRNKRTYSSSGILCIAHQITTLVCELVDNGYLHNNIKAENICILEQRATLMDFKTMTRHNAKVLRNPDLIPESKFNLAPEILRGGRCTEKSEVFSLCRLISDMLCKIKRDRFPNLEVALTAGMSPEAVNRPWLRTIEKEVQRALSISKGKRVAELPPIDKLFSLVDYDTVKVMVLDHMELPDWTPDTDETNPQENEEITAKIRQEIFDKWRLPMAFEGRLLGYIYRFPPESVIDKLTYPMAVENTGISYIAEIEGKTCVVKQYDTKNNMLYAREIVNLQKLVGIKGSQEVLGIVPDYGLIVTVFCGQPMKEWINNTNMNIIHWYTVLYHLFMAVSDLNGANIGHNDISLTNICIDKDLRVTLTNFLISAEFGQRVFMFPLTKKEREKLPHAPEVLKGGRCSKKSEVYSVGMVILSLHDSVGLESARLLKWSYDAYQIRHDTNPGPMCDQLKNPPKLRSTEESSPGWVGERVFS</sequence>
<dbReference type="PANTHER" id="PTHR24362:SF309">
    <property type="entry name" value="PROTEIN KINASE DOMAIN-CONTAINING PROTEIN"/>
    <property type="match status" value="1"/>
</dbReference>
<name>A0AAN8WUU0_HALRR</name>
<reference evidence="3 4" key="1">
    <citation type="submission" date="2023-11" db="EMBL/GenBank/DDBJ databases">
        <title>Halocaridina rubra genome assembly.</title>
        <authorList>
            <person name="Smith C."/>
        </authorList>
    </citation>
    <scope>NUCLEOTIDE SEQUENCE [LARGE SCALE GENOMIC DNA]</scope>
    <source>
        <strain evidence="3">EP-1</strain>
        <tissue evidence="3">Whole</tissue>
    </source>
</reference>
<evidence type="ECO:0000256" key="1">
    <source>
        <dbReference type="SAM" id="MobiDB-lite"/>
    </source>
</evidence>
<keyword evidence="4" id="KW-1185">Reference proteome</keyword>
<evidence type="ECO:0000313" key="3">
    <source>
        <dbReference type="EMBL" id="KAK7070781.1"/>
    </source>
</evidence>
<accession>A0AAN8WUU0</accession>
<dbReference type="AlphaFoldDB" id="A0AAN8WUU0"/>
<dbReference type="GO" id="GO:0005524">
    <property type="term" value="F:ATP binding"/>
    <property type="evidence" value="ECO:0007669"/>
    <property type="project" value="InterPro"/>
</dbReference>
<dbReference type="Proteomes" id="UP001381693">
    <property type="component" value="Unassembled WGS sequence"/>
</dbReference>
<feature type="domain" description="Protein kinase" evidence="2">
    <location>
        <begin position="1"/>
        <end position="326"/>
    </location>
</feature>
<proteinExistence type="predicted"/>
<dbReference type="PROSITE" id="PS50011">
    <property type="entry name" value="PROTEIN_KINASE_DOM"/>
    <property type="match status" value="2"/>
</dbReference>
<comment type="caution">
    <text evidence="3">The sequence shown here is derived from an EMBL/GenBank/DDBJ whole genome shotgun (WGS) entry which is preliminary data.</text>
</comment>
<feature type="domain" description="Protein kinase" evidence="2">
    <location>
        <begin position="329"/>
        <end position="592"/>
    </location>
</feature>
<dbReference type="Pfam" id="PF07714">
    <property type="entry name" value="PK_Tyr_Ser-Thr"/>
    <property type="match status" value="1"/>
</dbReference>
<dbReference type="InterPro" id="IPR001245">
    <property type="entry name" value="Ser-Thr/Tyr_kinase_cat_dom"/>
</dbReference>
<dbReference type="EMBL" id="JAXCGZ010015239">
    <property type="protein sequence ID" value="KAK7070781.1"/>
    <property type="molecule type" value="Genomic_DNA"/>
</dbReference>
<evidence type="ECO:0000259" key="2">
    <source>
        <dbReference type="PROSITE" id="PS50011"/>
    </source>
</evidence>
<protein>
    <recommendedName>
        <fullName evidence="2">Protein kinase domain-containing protein</fullName>
    </recommendedName>
</protein>
<dbReference type="Gene3D" id="1.10.510.10">
    <property type="entry name" value="Transferase(Phosphotransferase) domain 1"/>
    <property type="match status" value="2"/>
</dbReference>
<dbReference type="InterPro" id="IPR000719">
    <property type="entry name" value="Prot_kinase_dom"/>
</dbReference>
<organism evidence="3 4">
    <name type="scientific">Halocaridina rubra</name>
    <name type="common">Hawaiian red shrimp</name>
    <dbReference type="NCBI Taxonomy" id="373956"/>
    <lineage>
        <taxon>Eukaryota</taxon>
        <taxon>Metazoa</taxon>
        <taxon>Ecdysozoa</taxon>
        <taxon>Arthropoda</taxon>
        <taxon>Crustacea</taxon>
        <taxon>Multicrustacea</taxon>
        <taxon>Malacostraca</taxon>
        <taxon>Eumalacostraca</taxon>
        <taxon>Eucarida</taxon>
        <taxon>Decapoda</taxon>
        <taxon>Pleocyemata</taxon>
        <taxon>Caridea</taxon>
        <taxon>Atyoidea</taxon>
        <taxon>Atyidae</taxon>
        <taxon>Halocaridina</taxon>
    </lineage>
</organism>
<gene>
    <name evidence="3" type="ORF">SK128_025496</name>
</gene>
<evidence type="ECO:0000313" key="4">
    <source>
        <dbReference type="Proteomes" id="UP001381693"/>
    </source>
</evidence>
<feature type="region of interest" description="Disordered" evidence="1">
    <location>
        <begin position="562"/>
        <end position="592"/>
    </location>
</feature>
<dbReference type="Pfam" id="PF00069">
    <property type="entry name" value="Pkinase"/>
    <property type="match status" value="1"/>
</dbReference>